<dbReference type="PIRSF" id="PIRSF000676">
    <property type="entry name" value="Homoser_kin"/>
    <property type="match status" value="1"/>
</dbReference>
<dbReference type="Gene3D" id="3.30.70.890">
    <property type="entry name" value="GHMP kinase, C-terminal domain"/>
    <property type="match status" value="1"/>
</dbReference>
<dbReference type="SUPFAM" id="SSF55060">
    <property type="entry name" value="GHMP Kinase, C-terminal domain"/>
    <property type="match status" value="1"/>
</dbReference>
<keyword evidence="10 12" id="KW-0067">ATP-binding</keyword>
<comment type="catalytic activity">
    <reaction evidence="11 12">
        <text>L-homoserine + ATP = O-phospho-L-homoserine + ADP + H(+)</text>
        <dbReference type="Rhea" id="RHEA:13985"/>
        <dbReference type="ChEBI" id="CHEBI:15378"/>
        <dbReference type="ChEBI" id="CHEBI:30616"/>
        <dbReference type="ChEBI" id="CHEBI:57476"/>
        <dbReference type="ChEBI" id="CHEBI:57590"/>
        <dbReference type="ChEBI" id="CHEBI:456216"/>
        <dbReference type="EC" id="2.7.1.39"/>
    </reaction>
</comment>
<sequence>MLRIKVPATSANLGPGFDTFGLALNLFNIFYVEKAEEVLLENVEEEFRNENNTFVVAYTKTLASCGKKAGIHVKFDTKIPISRGLGSSSSLVVAGVLAANSLHHLQLSVQEMLKICVEIEGHPDNVAPCLLGGFVTSLLDKNSIYTQKIDVHPKFHFSVFIPDFEVKTSEARRVLPEKISLQDSVFTLSRAVFLCFALQRGEEENLHVFFQDKIHEPHRKKLIPDYEDLQKEVMRKGALAFMISGSGSTCLAVSLEENFSKNLNLSGMKAKWRAMDCRLHSEGAEVIEIEFKNQKK</sequence>
<evidence type="ECO:0000259" key="13">
    <source>
        <dbReference type="Pfam" id="PF00288"/>
    </source>
</evidence>
<dbReference type="InterPro" id="IPR006203">
    <property type="entry name" value="GHMP_knse_ATP-bd_CS"/>
</dbReference>
<dbReference type="PATRIC" id="fig|1226633.4.peg.1663"/>
<protein>
    <recommendedName>
        <fullName evidence="4 12">Homoserine kinase</fullName>
        <shortName evidence="12">HK</shortName>
        <shortName evidence="12">HSK</shortName>
        <ecNumber evidence="3 12">2.7.1.39</ecNumber>
    </recommendedName>
</protein>
<keyword evidence="12" id="KW-0963">Cytoplasm</keyword>
<proteinExistence type="inferred from homology"/>
<dbReference type="PROSITE" id="PS00627">
    <property type="entry name" value="GHMP_KINASES_ATP"/>
    <property type="match status" value="1"/>
</dbReference>
<dbReference type="InterPro" id="IPR036554">
    <property type="entry name" value="GHMP_kinase_C_sf"/>
</dbReference>
<dbReference type="AlphaFoldDB" id="A0A017H505"/>
<evidence type="ECO:0000256" key="7">
    <source>
        <dbReference type="ARBA" id="ARBA00022697"/>
    </source>
</evidence>
<dbReference type="GO" id="GO:0004413">
    <property type="term" value="F:homoserine kinase activity"/>
    <property type="evidence" value="ECO:0007669"/>
    <property type="project" value="UniProtKB-UniRule"/>
</dbReference>
<dbReference type="Pfam" id="PF08544">
    <property type="entry name" value="GHMP_kinases_C"/>
    <property type="match status" value="1"/>
</dbReference>
<dbReference type="InterPro" id="IPR006204">
    <property type="entry name" value="GHMP_kinase_N_dom"/>
</dbReference>
<evidence type="ECO:0000256" key="3">
    <source>
        <dbReference type="ARBA" id="ARBA00012078"/>
    </source>
</evidence>
<dbReference type="PANTHER" id="PTHR20861:SF1">
    <property type="entry name" value="HOMOSERINE KINASE"/>
    <property type="match status" value="1"/>
</dbReference>
<dbReference type="SUPFAM" id="SSF54211">
    <property type="entry name" value="Ribosomal protein S5 domain 2-like"/>
    <property type="match status" value="1"/>
</dbReference>
<accession>A0A017H505</accession>
<dbReference type="InterPro" id="IPR014721">
    <property type="entry name" value="Ribsml_uS5_D2-typ_fold_subgr"/>
</dbReference>
<evidence type="ECO:0000256" key="5">
    <source>
        <dbReference type="ARBA" id="ARBA00022605"/>
    </source>
</evidence>
<keyword evidence="5 12" id="KW-0028">Amino-acid biosynthesis</keyword>
<feature type="domain" description="GHMP kinase C-terminal" evidence="14">
    <location>
        <begin position="210"/>
        <end position="254"/>
    </location>
</feature>
<dbReference type="HAMAP" id="MF_00384">
    <property type="entry name" value="Homoser_kinase"/>
    <property type="match status" value="1"/>
</dbReference>
<dbReference type="GO" id="GO:0005524">
    <property type="term" value="F:ATP binding"/>
    <property type="evidence" value="ECO:0007669"/>
    <property type="project" value="UniProtKB-UniRule"/>
</dbReference>
<dbReference type="PANTHER" id="PTHR20861">
    <property type="entry name" value="HOMOSERINE/4-DIPHOSPHOCYTIDYL-2-C-METHYL-D-ERYTHRITOL KINASE"/>
    <property type="match status" value="1"/>
</dbReference>
<dbReference type="GeneID" id="75075378"/>
<comment type="pathway">
    <text evidence="1 12">Amino-acid biosynthesis; L-threonine biosynthesis; L-threonine from L-aspartate: step 4/5.</text>
</comment>
<dbReference type="NCBIfam" id="NF002288">
    <property type="entry name" value="PRK01212.1-4"/>
    <property type="match status" value="1"/>
</dbReference>
<dbReference type="NCBIfam" id="TIGR00191">
    <property type="entry name" value="thrB"/>
    <property type="match status" value="1"/>
</dbReference>
<keyword evidence="6 12" id="KW-0808">Transferase</keyword>
<keyword evidence="7 12" id="KW-0791">Threonine biosynthesis</keyword>
<dbReference type="Proteomes" id="UP000031184">
    <property type="component" value="Unassembled WGS sequence"/>
</dbReference>
<dbReference type="InterPro" id="IPR013750">
    <property type="entry name" value="GHMP_kinase_C_dom"/>
</dbReference>
<evidence type="ECO:0000313" key="15">
    <source>
        <dbReference type="EMBL" id="KID48720.1"/>
    </source>
</evidence>
<evidence type="ECO:0000256" key="2">
    <source>
        <dbReference type="ARBA" id="ARBA00007370"/>
    </source>
</evidence>
<evidence type="ECO:0000256" key="11">
    <source>
        <dbReference type="ARBA" id="ARBA00049375"/>
    </source>
</evidence>
<evidence type="ECO:0000256" key="8">
    <source>
        <dbReference type="ARBA" id="ARBA00022741"/>
    </source>
</evidence>
<gene>
    <name evidence="12" type="primary">thrB</name>
    <name evidence="15" type="ORF">C095_08255</name>
</gene>
<feature type="domain" description="GHMP kinase N-terminal" evidence="13">
    <location>
        <begin position="55"/>
        <end position="133"/>
    </location>
</feature>
<dbReference type="EMBL" id="AUZI01000021">
    <property type="protein sequence ID" value="KID48720.1"/>
    <property type="molecule type" value="Genomic_DNA"/>
</dbReference>
<dbReference type="Pfam" id="PF00288">
    <property type="entry name" value="GHMP_kinases_N"/>
    <property type="match status" value="1"/>
</dbReference>
<dbReference type="RefSeq" id="WP_005964647.1">
    <property type="nucleotide sequence ID" value="NZ_AOJP01000004.1"/>
</dbReference>
<evidence type="ECO:0000313" key="16">
    <source>
        <dbReference type="Proteomes" id="UP000031184"/>
    </source>
</evidence>
<name>A0A017H505_9FUSO</name>
<evidence type="ECO:0000256" key="10">
    <source>
        <dbReference type="ARBA" id="ARBA00022840"/>
    </source>
</evidence>
<evidence type="ECO:0000256" key="12">
    <source>
        <dbReference type="HAMAP-Rule" id="MF_00384"/>
    </source>
</evidence>
<comment type="function">
    <text evidence="12">Catalyzes the ATP-dependent phosphorylation of L-homoserine to L-homoserine phosphate.</text>
</comment>
<comment type="subcellular location">
    <subcellularLocation>
        <location evidence="12">Cytoplasm</location>
    </subcellularLocation>
</comment>
<comment type="similarity">
    <text evidence="2 12">Belongs to the GHMP kinase family. Homoserine kinase subfamily.</text>
</comment>
<evidence type="ECO:0000259" key="14">
    <source>
        <dbReference type="Pfam" id="PF08544"/>
    </source>
</evidence>
<reference evidence="15 16" key="1">
    <citation type="submission" date="2013-08" db="EMBL/GenBank/DDBJ databases">
        <title>An opportunistic ruminal bacterium that causes liver abscesses in cattle.</title>
        <authorList>
            <person name="Benahmed F.H."/>
            <person name="Rasmussen M."/>
            <person name="Harbottle H."/>
            <person name="Soppet D."/>
            <person name="Nagaraja T.G."/>
            <person name="Davidson M."/>
        </authorList>
    </citation>
    <scope>NUCLEOTIDE SEQUENCE [LARGE SCALE GENOMIC DNA]</scope>
    <source>
        <strain evidence="15 16">B35</strain>
    </source>
</reference>
<comment type="caution">
    <text evidence="15">The sequence shown here is derived from an EMBL/GenBank/DDBJ whole genome shotgun (WGS) entry which is preliminary data.</text>
</comment>
<dbReference type="EC" id="2.7.1.39" evidence="3 12"/>
<dbReference type="InterPro" id="IPR000870">
    <property type="entry name" value="Homoserine_kinase"/>
</dbReference>
<dbReference type="UniPathway" id="UPA00050">
    <property type="reaction ID" value="UER00064"/>
</dbReference>
<keyword evidence="9 12" id="KW-0418">Kinase</keyword>
<dbReference type="GO" id="GO:0005737">
    <property type="term" value="C:cytoplasm"/>
    <property type="evidence" value="ECO:0007669"/>
    <property type="project" value="UniProtKB-SubCell"/>
</dbReference>
<evidence type="ECO:0000256" key="6">
    <source>
        <dbReference type="ARBA" id="ARBA00022679"/>
    </source>
</evidence>
<keyword evidence="8 12" id="KW-0547">Nucleotide-binding</keyword>
<feature type="binding site" evidence="12">
    <location>
        <begin position="80"/>
        <end position="90"/>
    </location>
    <ligand>
        <name>ATP</name>
        <dbReference type="ChEBI" id="CHEBI:30616"/>
    </ligand>
</feature>
<dbReference type="InterPro" id="IPR020568">
    <property type="entry name" value="Ribosomal_Su5_D2-typ_SF"/>
</dbReference>
<evidence type="ECO:0000256" key="1">
    <source>
        <dbReference type="ARBA" id="ARBA00005015"/>
    </source>
</evidence>
<dbReference type="GO" id="GO:0009088">
    <property type="term" value="P:threonine biosynthetic process"/>
    <property type="evidence" value="ECO:0007669"/>
    <property type="project" value="UniProtKB-UniRule"/>
</dbReference>
<organism evidence="15 16">
    <name type="scientific">Fusobacterium necrophorum subsp. funduliforme B35</name>
    <dbReference type="NCBI Taxonomy" id="1226633"/>
    <lineage>
        <taxon>Bacteria</taxon>
        <taxon>Fusobacteriati</taxon>
        <taxon>Fusobacteriota</taxon>
        <taxon>Fusobacteriia</taxon>
        <taxon>Fusobacteriales</taxon>
        <taxon>Fusobacteriaceae</taxon>
        <taxon>Fusobacterium</taxon>
    </lineage>
</organism>
<dbReference type="Gene3D" id="3.30.230.10">
    <property type="match status" value="1"/>
</dbReference>
<dbReference type="OrthoDB" id="9769912at2"/>
<evidence type="ECO:0000256" key="4">
    <source>
        <dbReference type="ARBA" id="ARBA00017858"/>
    </source>
</evidence>
<evidence type="ECO:0000256" key="9">
    <source>
        <dbReference type="ARBA" id="ARBA00022777"/>
    </source>
</evidence>
<dbReference type="PRINTS" id="PR00958">
    <property type="entry name" value="HOMSERKINASE"/>
</dbReference>